<proteinExistence type="predicted"/>
<dbReference type="EMBL" id="BKCN01000006">
    <property type="protein sequence ID" value="GER03901.1"/>
    <property type="molecule type" value="Genomic_DNA"/>
</dbReference>
<dbReference type="RefSeq" id="WP_042086544.1">
    <property type="nucleotide sequence ID" value="NZ_BKCN01000006.1"/>
</dbReference>
<dbReference type="Pfam" id="PF09694">
    <property type="entry name" value="Gcw_chp"/>
    <property type="match status" value="1"/>
</dbReference>
<keyword evidence="1" id="KW-0732">Signal</keyword>
<evidence type="ECO:0008006" key="4">
    <source>
        <dbReference type="Google" id="ProtNLM"/>
    </source>
</evidence>
<evidence type="ECO:0000313" key="3">
    <source>
        <dbReference type="Proteomes" id="UP000324996"/>
    </source>
</evidence>
<name>A0A5A7N6H0_9PROT</name>
<evidence type="ECO:0000313" key="2">
    <source>
        <dbReference type="EMBL" id="GER03901.1"/>
    </source>
</evidence>
<organism evidence="2 3">
    <name type="scientific">Iodidimonas nitroreducens</name>
    <dbReference type="NCBI Taxonomy" id="1236968"/>
    <lineage>
        <taxon>Bacteria</taxon>
        <taxon>Pseudomonadati</taxon>
        <taxon>Pseudomonadota</taxon>
        <taxon>Alphaproteobacteria</taxon>
        <taxon>Iodidimonadales</taxon>
        <taxon>Iodidimonadaceae</taxon>
        <taxon>Iodidimonas</taxon>
    </lineage>
</organism>
<dbReference type="Proteomes" id="UP000324996">
    <property type="component" value="Unassembled WGS sequence"/>
</dbReference>
<dbReference type="InterPro" id="IPR010239">
    <property type="entry name" value="CHP02001"/>
</dbReference>
<sequence length="227" mass="24373">MRGAGLKLLACFGLIGLLAPMAKAQDVKMSMDAAVMSDLVDRGLSLSDEDPSASFGIFADLGRHLYSGLTVASIDDFMGNDARISGIVGLSLPLDAYQLDLSVLADGFVGGDGFVTPEIRARLSRDLGLFVAAAGVSYAPDGRWSLRNQDVLYSYLETEVPIPRLSWLTAVAHVGYELFDGAANKTDWGMGLAAGYQAFEFSLNYEDSDRNDPRGDARLVAALRVFF</sequence>
<feature type="signal peptide" evidence="1">
    <location>
        <begin position="1"/>
        <end position="24"/>
    </location>
</feature>
<evidence type="ECO:0000256" key="1">
    <source>
        <dbReference type="SAM" id="SignalP"/>
    </source>
</evidence>
<keyword evidence="3" id="KW-1185">Reference proteome</keyword>
<gene>
    <name evidence="2" type="ORF">JCM17846_15830</name>
</gene>
<feature type="chain" id="PRO_5022827622" description="Outer membrane protein beta-barrel domain-containing protein" evidence="1">
    <location>
        <begin position="25"/>
        <end position="227"/>
    </location>
</feature>
<accession>A0A5A7N6H0</accession>
<reference evidence="2 3" key="1">
    <citation type="submission" date="2019-09" db="EMBL/GenBank/DDBJ databases">
        <title>NBRP : Genome information of microbial organism related human and environment.</title>
        <authorList>
            <person name="Hattori M."/>
            <person name="Oshima K."/>
            <person name="Inaba H."/>
            <person name="Suda W."/>
            <person name="Sakamoto M."/>
            <person name="Iino T."/>
            <person name="Kitahara M."/>
            <person name="Oshida Y."/>
            <person name="Iida T."/>
            <person name="Kudo T."/>
            <person name="Itoh T."/>
            <person name="Ohkuma M."/>
        </authorList>
    </citation>
    <scope>NUCLEOTIDE SEQUENCE [LARGE SCALE GENOMIC DNA]</scope>
    <source>
        <strain evidence="2 3">Q-1</strain>
    </source>
</reference>
<protein>
    <recommendedName>
        <fullName evidence="4">Outer membrane protein beta-barrel domain-containing protein</fullName>
    </recommendedName>
</protein>
<dbReference type="AlphaFoldDB" id="A0A5A7N6H0"/>
<comment type="caution">
    <text evidence="2">The sequence shown here is derived from an EMBL/GenBank/DDBJ whole genome shotgun (WGS) entry which is preliminary data.</text>
</comment>